<dbReference type="SMART" id="SM00225">
    <property type="entry name" value="BTB"/>
    <property type="match status" value="1"/>
</dbReference>
<feature type="region of interest" description="Disordered" evidence="7">
    <location>
        <begin position="148"/>
        <end position="264"/>
    </location>
</feature>
<comment type="subcellular location">
    <subcellularLocation>
        <location evidence="1">Nucleus</location>
    </subcellularLocation>
</comment>
<dbReference type="InterPro" id="IPR013087">
    <property type="entry name" value="Znf_C2H2_type"/>
</dbReference>
<dbReference type="InterPro" id="IPR000210">
    <property type="entry name" value="BTB/POZ_dom"/>
</dbReference>
<evidence type="ECO:0000256" key="2">
    <source>
        <dbReference type="ARBA" id="ARBA00022723"/>
    </source>
</evidence>
<feature type="compositionally biased region" description="Polar residues" evidence="7">
    <location>
        <begin position="165"/>
        <end position="174"/>
    </location>
</feature>
<evidence type="ECO:0000313" key="8">
    <source>
        <dbReference type="EMBL" id="CAH1792016.1"/>
    </source>
</evidence>
<dbReference type="GO" id="GO:0000981">
    <property type="term" value="F:DNA-binding transcription factor activity, RNA polymerase II-specific"/>
    <property type="evidence" value="ECO:0007669"/>
    <property type="project" value="TreeGrafter"/>
</dbReference>
<keyword evidence="4" id="KW-0863">Zinc-finger</keyword>
<dbReference type="Gene3D" id="3.30.160.60">
    <property type="entry name" value="Classic Zinc Finger"/>
    <property type="match status" value="6"/>
</dbReference>
<reference evidence="8" key="1">
    <citation type="submission" date="2022-03" db="EMBL/GenBank/DDBJ databases">
        <authorList>
            <person name="Martin C."/>
        </authorList>
    </citation>
    <scope>NUCLEOTIDE SEQUENCE</scope>
</reference>
<dbReference type="SUPFAM" id="SSF57667">
    <property type="entry name" value="beta-beta-alpha zinc fingers"/>
    <property type="match status" value="6"/>
</dbReference>
<dbReference type="PROSITE" id="PS50157">
    <property type="entry name" value="ZINC_FINGER_C2H2_2"/>
    <property type="match status" value="9"/>
</dbReference>
<keyword evidence="6" id="KW-0539">Nucleus</keyword>
<name>A0A8J1U102_OWEFU</name>
<dbReference type="PROSITE" id="PS50097">
    <property type="entry name" value="BTB"/>
    <property type="match status" value="1"/>
</dbReference>
<dbReference type="EMBL" id="CAIIXF020000008">
    <property type="protein sequence ID" value="CAH1792016.1"/>
    <property type="molecule type" value="Genomic_DNA"/>
</dbReference>
<dbReference type="Pfam" id="PF12874">
    <property type="entry name" value="zf-met"/>
    <property type="match status" value="1"/>
</dbReference>
<accession>A0A8J1U102</accession>
<dbReference type="GO" id="GO:0005634">
    <property type="term" value="C:nucleus"/>
    <property type="evidence" value="ECO:0007669"/>
    <property type="project" value="UniProtKB-SubCell"/>
</dbReference>
<dbReference type="PANTHER" id="PTHR24394:SF44">
    <property type="entry name" value="ZINC FINGER PROTEIN 271-LIKE"/>
    <property type="match status" value="1"/>
</dbReference>
<organism evidence="8 9">
    <name type="scientific">Owenia fusiformis</name>
    <name type="common">Polychaete worm</name>
    <dbReference type="NCBI Taxonomy" id="6347"/>
    <lineage>
        <taxon>Eukaryota</taxon>
        <taxon>Metazoa</taxon>
        <taxon>Spiralia</taxon>
        <taxon>Lophotrochozoa</taxon>
        <taxon>Annelida</taxon>
        <taxon>Polychaeta</taxon>
        <taxon>Sedentaria</taxon>
        <taxon>Canalipalpata</taxon>
        <taxon>Sabellida</taxon>
        <taxon>Oweniida</taxon>
        <taxon>Oweniidae</taxon>
        <taxon>Owenia</taxon>
    </lineage>
</organism>
<dbReference type="AlphaFoldDB" id="A0A8J1U102"/>
<dbReference type="FunFam" id="3.30.160.60:FF:000557">
    <property type="entry name" value="zinc finger and SCAN domain-containing protein 29"/>
    <property type="match status" value="1"/>
</dbReference>
<dbReference type="SMART" id="SM00355">
    <property type="entry name" value="ZnF_C2H2"/>
    <property type="match status" value="12"/>
</dbReference>
<proteinExistence type="predicted"/>
<keyword evidence="9" id="KW-1185">Reference proteome</keyword>
<keyword evidence="5" id="KW-0862">Zinc</keyword>
<dbReference type="CDD" id="cd18186">
    <property type="entry name" value="BTB_POZ_ZBTB_KLHL-like"/>
    <property type="match status" value="1"/>
</dbReference>
<dbReference type="GO" id="GO:0008270">
    <property type="term" value="F:zinc ion binding"/>
    <property type="evidence" value="ECO:0007669"/>
    <property type="project" value="UniProtKB-KW"/>
</dbReference>
<evidence type="ECO:0000256" key="3">
    <source>
        <dbReference type="ARBA" id="ARBA00022737"/>
    </source>
</evidence>
<evidence type="ECO:0000256" key="6">
    <source>
        <dbReference type="ARBA" id="ARBA00023242"/>
    </source>
</evidence>
<dbReference type="PANTHER" id="PTHR24394">
    <property type="entry name" value="ZINC FINGER PROTEIN"/>
    <property type="match status" value="1"/>
</dbReference>
<evidence type="ECO:0000313" key="9">
    <source>
        <dbReference type="Proteomes" id="UP000749559"/>
    </source>
</evidence>
<keyword evidence="3" id="KW-0677">Repeat</keyword>
<keyword evidence="2" id="KW-0479">Metal-binding</keyword>
<dbReference type="Pfam" id="PF00651">
    <property type="entry name" value="BTB"/>
    <property type="match status" value="1"/>
</dbReference>
<evidence type="ECO:0000256" key="1">
    <source>
        <dbReference type="ARBA" id="ARBA00004123"/>
    </source>
</evidence>
<dbReference type="Proteomes" id="UP000749559">
    <property type="component" value="Unassembled WGS sequence"/>
</dbReference>
<dbReference type="Gene3D" id="3.30.710.10">
    <property type="entry name" value="Potassium Channel Kv1.1, Chain A"/>
    <property type="match status" value="1"/>
</dbReference>
<dbReference type="InterPro" id="IPR036236">
    <property type="entry name" value="Znf_C2H2_sf"/>
</dbReference>
<sequence>MAQKTDKLYLVENKNTIRKLASLRNCGQLTDLQFVFPDGSQIDAHKAIVAQYSSVIAAKCVDIDQHKLQILSTDIDNEEMIEPNVMNIMLDYIYGQQVTILRDNIQQVMRLAIKLNVPEFLADCDNILFQNKPPVDKITGTHIKQEVTELGYDSQPARPSGRGRSGNSVSASKNLNEESPALKRTGTKRTIKKTLPEYVEPELDDIDDGMDDTMDNDDEEDTDEYEPDVEFKDENDDANYIDGTSATPRKRQKSSSKKEKKEEEANVNPLVCELCDKTFETHKESAEHQRDVHNTIACDICAKVFNNEPDLRRHGVLHTEEMLVVDTYSEMCIYQCSRCHSPFPSARELIAHAKTIHEANLLQCRVCNKITKCVKEYCQHYLTHQQNQGYDWRQVRRDAKLLGKHKCPYESCEYVSSRSGTLNRHIKQTHLKLPYFKCETCAQEFVYKFKLRKHMKDNPECAKNCTVSFKKHVCEIPSCGKVFETAGNLAKHKTEFHLKIKAYKCETCKEEFVYYLTFKSHFLHSRTCEENCPSNLTFVVCDVCGKKFNSASKMKRHKLDVHERGAFNCQSCDAIFSTESNLMMHKRRKHDAKEHICSYCGRAFGLPFDLRNHERIHTGEKPFHCDICDVSFIQQSILIKHRRSDIHVHRVNEWNKQLGTPENEPQPYTNKDDEQLRYPEMRQKESLENEQVPYGEVWRKDALNNEQLAYSEYMQNKTLKSEPLPYTEYHE</sequence>
<evidence type="ECO:0000256" key="4">
    <source>
        <dbReference type="ARBA" id="ARBA00022771"/>
    </source>
</evidence>
<evidence type="ECO:0000256" key="5">
    <source>
        <dbReference type="ARBA" id="ARBA00022833"/>
    </source>
</evidence>
<gene>
    <name evidence="8" type="ORF">OFUS_LOCUS17041</name>
</gene>
<dbReference type="PROSITE" id="PS00028">
    <property type="entry name" value="ZINC_FINGER_C2H2_1"/>
    <property type="match status" value="7"/>
</dbReference>
<dbReference type="Pfam" id="PF00096">
    <property type="entry name" value="zf-C2H2"/>
    <property type="match status" value="2"/>
</dbReference>
<protein>
    <submittedName>
        <fullName evidence="8">Uncharacterized protein</fullName>
    </submittedName>
</protein>
<dbReference type="Pfam" id="PF13912">
    <property type="entry name" value="zf-C2H2_6"/>
    <property type="match status" value="1"/>
</dbReference>
<comment type="caution">
    <text evidence="8">The sequence shown here is derived from an EMBL/GenBank/DDBJ whole genome shotgun (WGS) entry which is preliminary data.</text>
</comment>
<evidence type="ECO:0000256" key="7">
    <source>
        <dbReference type="SAM" id="MobiDB-lite"/>
    </source>
</evidence>
<dbReference type="InterPro" id="IPR011333">
    <property type="entry name" value="SKP1/BTB/POZ_sf"/>
</dbReference>
<dbReference type="SUPFAM" id="SSF54695">
    <property type="entry name" value="POZ domain"/>
    <property type="match status" value="1"/>
</dbReference>
<dbReference type="OrthoDB" id="7930430at2759"/>
<feature type="compositionally biased region" description="Acidic residues" evidence="7">
    <location>
        <begin position="199"/>
        <end position="239"/>
    </location>
</feature>